<feature type="region of interest" description="Disordered" evidence="1">
    <location>
        <begin position="63"/>
        <end position="82"/>
    </location>
</feature>
<sequence length="82" mass="8765">MQRPSSEPTQVHRLLAADCDPAAGSSDELAAGEKLIILFSWVQDPLGESIPRGPLIEQNFSLSNGESQQISSTTLDLETTPA</sequence>
<reference evidence="2 3" key="1">
    <citation type="journal article" date="2012" name="Genome Biol.">
        <title>The genome of the polar eukaryotic microalga coccomyxa subellipsoidea reveals traits of cold adaptation.</title>
        <authorList>
            <person name="Blanc G."/>
            <person name="Agarkova I."/>
            <person name="Grimwood J."/>
            <person name="Kuo A."/>
            <person name="Brueggeman A."/>
            <person name="Dunigan D."/>
            <person name="Gurnon J."/>
            <person name="Ladunga I."/>
            <person name="Lindquist E."/>
            <person name="Lucas S."/>
            <person name="Pangilinan J."/>
            <person name="Proschold T."/>
            <person name="Salamov A."/>
            <person name="Schmutz J."/>
            <person name="Weeks D."/>
            <person name="Yamada T."/>
            <person name="Claverie J.M."/>
            <person name="Grigoriev I."/>
            <person name="Van Etten J."/>
            <person name="Lomsadze A."/>
            <person name="Borodovsky M."/>
        </authorList>
    </citation>
    <scope>NUCLEOTIDE SEQUENCE [LARGE SCALE GENOMIC DNA]</scope>
    <source>
        <strain evidence="2 3">C-169</strain>
    </source>
</reference>
<accession>I0YJ59</accession>
<dbReference type="RefSeq" id="XP_005642972.1">
    <property type="nucleotide sequence ID" value="XM_005642915.1"/>
</dbReference>
<dbReference type="KEGG" id="csl:COCSUDRAFT_34569"/>
<dbReference type="GeneID" id="17036339"/>
<dbReference type="EMBL" id="AGSI01000024">
    <property type="protein sequence ID" value="EIE18428.1"/>
    <property type="molecule type" value="Genomic_DNA"/>
</dbReference>
<dbReference type="AlphaFoldDB" id="I0YJ59"/>
<gene>
    <name evidence="2" type="ORF">COCSUDRAFT_34569</name>
</gene>
<evidence type="ECO:0000256" key="1">
    <source>
        <dbReference type="SAM" id="MobiDB-lite"/>
    </source>
</evidence>
<protein>
    <submittedName>
        <fullName evidence="2">Uncharacterized protein</fullName>
    </submittedName>
</protein>
<organism evidence="2 3">
    <name type="scientific">Coccomyxa subellipsoidea (strain C-169)</name>
    <name type="common">Green microalga</name>
    <dbReference type="NCBI Taxonomy" id="574566"/>
    <lineage>
        <taxon>Eukaryota</taxon>
        <taxon>Viridiplantae</taxon>
        <taxon>Chlorophyta</taxon>
        <taxon>core chlorophytes</taxon>
        <taxon>Trebouxiophyceae</taxon>
        <taxon>Trebouxiophyceae incertae sedis</taxon>
        <taxon>Coccomyxaceae</taxon>
        <taxon>Coccomyxa</taxon>
        <taxon>Coccomyxa subellipsoidea</taxon>
    </lineage>
</organism>
<name>I0YJ59_COCSC</name>
<proteinExistence type="predicted"/>
<evidence type="ECO:0000313" key="2">
    <source>
        <dbReference type="EMBL" id="EIE18428.1"/>
    </source>
</evidence>
<evidence type="ECO:0000313" key="3">
    <source>
        <dbReference type="Proteomes" id="UP000007264"/>
    </source>
</evidence>
<comment type="caution">
    <text evidence="2">The sequence shown here is derived from an EMBL/GenBank/DDBJ whole genome shotgun (WGS) entry which is preliminary data.</text>
</comment>
<dbReference type="Proteomes" id="UP000007264">
    <property type="component" value="Unassembled WGS sequence"/>
</dbReference>
<keyword evidence="3" id="KW-1185">Reference proteome</keyword>